<feature type="compositionally biased region" description="Low complexity" evidence="1">
    <location>
        <begin position="10"/>
        <end position="20"/>
    </location>
</feature>
<evidence type="ECO:0000256" key="1">
    <source>
        <dbReference type="SAM" id="MobiDB-lite"/>
    </source>
</evidence>
<proteinExistence type="predicted"/>
<dbReference type="AlphaFoldDB" id="A0ABC8UIA6"/>
<keyword evidence="3" id="KW-1185">Reference proteome</keyword>
<protein>
    <submittedName>
        <fullName evidence="2">Uncharacterized protein</fullName>
    </submittedName>
</protein>
<sequence>MSSGRYMAYSPSPSAPHSPHLGGLLSASTAIVEQEKLVLVFGSDTDCFKIMQSVTVALDLYHQYSEAVRHLHEM</sequence>
<dbReference type="EMBL" id="CAUOFW020007835">
    <property type="protein sequence ID" value="CAK9180717.1"/>
    <property type="molecule type" value="Genomic_DNA"/>
</dbReference>
<evidence type="ECO:0000313" key="2">
    <source>
        <dbReference type="EMBL" id="CAK9180717.1"/>
    </source>
</evidence>
<dbReference type="Proteomes" id="UP001642360">
    <property type="component" value="Unassembled WGS sequence"/>
</dbReference>
<reference evidence="2 3" key="1">
    <citation type="submission" date="2024-02" db="EMBL/GenBank/DDBJ databases">
        <authorList>
            <person name="Vignale AGUSTIN F."/>
            <person name="Sosa J E."/>
            <person name="Modenutti C."/>
        </authorList>
    </citation>
    <scope>NUCLEOTIDE SEQUENCE [LARGE SCALE GENOMIC DNA]</scope>
</reference>
<organism evidence="2 3">
    <name type="scientific">Ilex paraguariensis</name>
    <name type="common">yerba mate</name>
    <dbReference type="NCBI Taxonomy" id="185542"/>
    <lineage>
        <taxon>Eukaryota</taxon>
        <taxon>Viridiplantae</taxon>
        <taxon>Streptophyta</taxon>
        <taxon>Embryophyta</taxon>
        <taxon>Tracheophyta</taxon>
        <taxon>Spermatophyta</taxon>
        <taxon>Magnoliopsida</taxon>
        <taxon>eudicotyledons</taxon>
        <taxon>Gunneridae</taxon>
        <taxon>Pentapetalae</taxon>
        <taxon>asterids</taxon>
        <taxon>campanulids</taxon>
        <taxon>Aquifoliales</taxon>
        <taxon>Aquifoliaceae</taxon>
        <taxon>Ilex</taxon>
    </lineage>
</organism>
<gene>
    <name evidence="2" type="ORF">ILEXP_LOCUS50744</name>
</gene>
<accession>A0ABC8UIA6</accession>
<evidence type="ECO:0000313" key="3">
    <source>
        <dbReference type="Proteomes" id="UP001642360"/>
    </source>
</evidence>
<comment type="caution">
    <text evidence="2">The sequence shown here is derived from an EMBL/GenBank/DDBJ whole genome shotgun (WGS) entry which is preliminary data.</text>
</comment>
<feature type="region of interest" description="Disordered" evidence="1">
    <location>
        <begin position="1"/>
        <end position="20"/>
    </location>
</feature>
<name>A0ABC8UIA6_9AQUA</name>